<dbReference type="PANTHER" id="PTHR30168">
    <property type="entry name" value="PUTATIVE MEMBRANE PROTEIN YPFJ"/>
    <property type="match status" value="1"/>
</dbReference>
<feature type="transmembrane region" description="Helical" evidence="6">
    <location>
        <begin position="28"/>
        <end position="48"/>
    </location>
</feature>
<keyword evidence="2 6" id="KW-0812">Transmembrane</keyword>
<keyword evidence="8" id="KW-1185">Reference proteome</keyword>
<dbReference type="RefSeq" id="WP_253884518.1">
    <property type="nucleotide sequence ID" value="NZ_BAAAVB010000002.1"/>
</dbReference>
<dbReference type="Proteomes" id="UP001205185">
    <property type="component" value="Unassembled WGS sequence"/>
</dbReference>
<evidence type="ECO:0000256" key="1">
    <source>
        <dbReference type="ARBA" id="ARBA00004167"/>
    </source>
</evidence>
<evidence type="ECO:0000256" key="6">
    <source>
        <dbReference type="SAM" id="Phobius"/>
    </source>
</evidence>
<proteinExistence type="predicted"/>
<dbReference type="InterPro" id="IPR007343">
    <property type="entry name" value="Uncharacterised_pept_Zn_put"/>
</dbReference>
<evidence type="ECO:0000256" key="4">
    <source>
        <dbReference type="ARBA" id="ARBA00023136"/>
    </source>
</evidence>
<evidence type="ECO:0000256" key="3">
    <source>
        <dbReference type="ARBA" id="ARBA00022989"/>
    </source>
</evidence>
<dbReference type="Pfam" id="PF04228">
    <property type="entry name" value="Zn_peptidase"/>
    <property type="match status" value="1"/>
</dbReference>
<accession>A0ABT1I4Q4</accession>
<protein>
    <recommendedName>
        <fullName evidence="9">Metalloprotease</fullName>
    </recommendedName>
</protein>
<comment type="caution">
    <text evidence="7">The sequence shown here is derived from an EMBL/GenBank/DDBJ whole genome shotgun (WGS) entry which is preliminary data.</text>
</comment>
<dbReference type="PANTHER" id="PTHR30168:SF0">
    <property type="entry name" value="INNER MEMBRANE PROTEIN"/>
    <property type="match status" value="1"/>
</dbReference>
<sequence length="304" mass="31884">MGECVIGQEPYFGTPVGNTGVPPRNRPLVLFGVLGGVIVGVLWIAILGKVASTGSREIAGTAYAVGEQSGLSEPGTPGAISQNSMLTPGRELAATSCALPALGTTAAELELFYKEALACLDRAWKPALDAAGKPVVTAKLSISDNPKPKCGFSPTAEEALAFYCNRDRTIYMPRKRLMDAAGDSAPFHLAVLAHEYGHHMQALAGILSASAMQENAAEDEEAMRMSRRTELQANCFGGLFLDAAERGGSLKADFVAEAVESFGNTLSSDSHGSQRNQAAWAKRGKDGGKTSSCDTWSATALDVE</sequence>
<comment type="subcellular location">
    <subcellularLocation>
        <location evidence="1">Membrane</location>
        <topology evidence="1">Single-pass membrane protein</topology>
    </subcellularLocation>
</comment>
<reference evidence="7 8" key="1">
    <citation type="submission" date="2022-06" db="EMBL/GenBank/DDBJ databases">
        <title>Genomic Encyclopedia of Archaeal and Bacterial Type Strains, Phase II (KMG-II): from individual species to whole genera.</title>
        <authorList>
            <person name="Goeker M."/>
        </authorList>
    </citation>
    <scope>NUCLEOTIDE SEQUENCE [LARGE SCALE GENOMIC DNA]</scope>
    <source>
        <strain evidence="7 8">DSM 44255</strain>
    </source>
</reference>
<evidence type="ECO:0000313" key="8">
    <source>
        <dbReference type="Proteomes" id="UP001205185"/>
    </source>
</evidence>
<evidence type="ECO:0000313" key="7">
    <source>
        <dbReference type="EMBL" id="MCP2267585.1"/>
    </source>
</evidence>
<feature type="compositionally biased region" description="Polar residues" evidence="5">
    <location>
        <begin position="289"/>
        <end position="298"/>
    </location>
</feature>
<evidence type="ECO:0000256" key="2">
    <source>
        <dbReference type="ARBA" id="ARBA00022692"/>
    </source>
</evidence>
<dbReference type="EMBL" id="JAMTCO010000001">
    <property type="protein sequence ID" value="MCP2267585.1"/>
    <property type="molecule type" value="Genomic_DNA"/>
</dbReference>
<evidence type="ECO:0008006" key="9">
    <source>
        <dbReference type="Google" id="ProtNLM"/>
    </source>
</evidence>
<evidence type="ECO:0000256" key="5">
    <source>
        <dbReference type="SAM" id="MobiDB-lite"/>
    </source>
</evidence>
<feature type="compositionally biased region" description="Polar residues" evidence="5">
    <location>
        <begin position="264"/>
        <end position="277"/>
    </location>
</feature>
<name>A0ABT1I4Q4_9PSEU</name>
<keyword evidence="3 6" id="KW-1133">Transmembrane helix</keyword>
<keyword evidence="4 6" id="KW-0472">Membrane</keyword>
<gene>
    <name evidence="7" type="ORF">LV75_000067</name>
</gene>
<organism evidence="7 8">
    <name type="scientific">Actinokineospora diospyrosa</name>
    <dbReference type="NCBI Taxonomy" id="103728"/>
    <lineage>
        <taxon>Bacteria</taxon>
        <taxon>Bacillati</taxon>
        <taxon>Actinomycetota</taxon>
        <taxon>Actinomycetes</taxon>
        <taxon>Pseudonocardiales</taxon>
        <taxon>Pseudonocardiaceae</taxon>
        <taxon>Actinokineospora</taxon>
    </lineage>
</organism>
<feature type="region of interest" description="Disordered" evidence="5">
    <location>
        <begin position="264"/>
        <end position="304"/>
    </location>
</feature>